<dbReference type="AlphaFoldDB" id="A0A7C4RST9"/>
<accession>A0A7C4RST9</accession>
<keyword evidence="1" id="KW-1133">Transmembrane helix</keyword>
<name>A0A7C4RST9_9BACT</name>
<proteinExistence type="predicted"/>
<feature type="transmembrane region" description="Helical" evidence="1">
    <location>
        <begin position="7"/>
        <end position="25"/>
    </location>
</feature>
<comment type="caution">
    <text evidence="2">The sequence shown here is derived from an EMBL/GenBank/DDBJ whole genome shotgun (WGS) entry which is preliminary data.</text>
</comment>
<organism evidence="2">
    <name type="scientific">Desulfatirhabdium butyrativorans</name>
    <dbReference type="NCBI Taxonomy" id="340467"/>
    <lineage>
        <taxon>Bacteria</taxon>
        <taxon>Pseudomonadati</taxon>
        <taxon>Thermodesulfobacteriota</taxon>
        <taxon>Desulfobacteria</taxon>
        <taxon>Desulfobacterales</taxon>
        <taxon>Desulfatirhabdiaceae</taxon>
        <taxon>Desulfatirhabdium</taxon>
    </lineage>
</organism>
<sequence>MTRTVRLSIIAGTCIVAVAIAVLLVKFPQNVPNETTDPVPESFTFFDLGANSRFTKAIREDLRERLGSDAISYRGITDLAFFDASVMQVHFPTILDRHRALNTPPGERVEHDIVKLTYRYAWKRESPFKLIDLVFSNVNGLPLYFVIGMTREGSDIIAALVEKYGEPQRFPGAQERQIIRCWEKNGDMLIVSEKPDRFGNPEYQVYIVFVNSIDQLIAHEREQAKRKEEKIRKAADKAF</sequence>
<keyword evidence="1" id="KW-0812">Transmembrane</keyword>
<evidence type="ECO:0000313" key="2">
    <source>
        <dbReference type="EMBL" id="HGU33218.1"/>
    </source>
</evidence>
<evidence type="ECO:0000256" key="1">
    <source>
        <dbReference type="SAM" id="Phobius"/>
    </source>
</evidence>
<keyword evidence="1" id="KW-0472">Membrane</keyword>
<protein>
    <submittedName>
        <fullName evidence="2">Uncharacterized protein</fullName>
    </submittedName>
</protein>
<dbReference type="EMBL" id="DSUH01000237">
    <property type="protein sequence ID" value="HGU33218.1"/>
    <property type="molecule type" value="Genomic_DNA"/>
</dbReference>
<gene>
    <name evidence="2" type="ORF">ENS29_10230</name>
</gene>
<reference evidence="2" key="1">
    <citation type="journal article" date="2020" name="mSystems">
        <title>Genome- and Community-Level Interaction Insights into Carbon Utilization and Element Cycling Functions of Hydrothermarchaeota in Hydrothermal Sediment.</title>
        <authorList>
            <person name="Zhou Z."/>
            <person name="Liu Y."/>
            <person name="Xu W."/>
            <person name="Pan J."/>
            <person name="Luo Z.H."/>
            <person name="Li M."/>
        </authorList>
    </citation>
    <scope>NUCLEOTIDE SEQUENCE [LARGE SCALE GENOMIC DNA]</scope>
    <source>
        <strain evidence="2">SpSt-477</strain>
    </source>
</reference>